<organism evidence="1 2">
    <name type="scientific">Flavobacterium pallidum</name>
    <dbReference type="NCBI Taxonomy" id="2172098"/>
    <lineage>
        <taxon>Bacteria</taxon>
        <taxon>Pseudomonadati</taxon>
        <taxon>Bacteroidota</taxon>
        <taxon>Flavobacteriia</taxon>
        <taxon>Flavobacteriales</taxon>
        <taxon>Flavobacteriaceae</taxon>
        <taxon>Flavobacterium</taxon>
    </lineage>
</organism>
<dbReference type="Proteomes" id="UP000244937">
    <property type="component" value="Chromosome"/>
</dbReference>
<sequence length="62" mass="6875">MISAYSPAQQSVLMVSWDPEQTGVNDVVGYMLPVVHCPDTFGMKNNTANKLKKVIFDFISNP</sequence>
<accession>A0A2S1SG01</accession>
<dbReference type="EMBL" id="CP029187">
    <property type="protein sequence ID" value="AWI25267.1"/>
    <property type="molecule type" value="Genomic_DNA"/>
</dbReference>
<dbReference type="KEGG" id="fpal:HYN49_04795"/>
<evidence type="ECO:0000313" key="2">
    <source>
        <dbReference type="Proteomes" id="UP000244937"/>
    </source>
</evidence>
<evidence type="ECO:0000313" key="1">
    <source>
        <dbReference type="EMBL" id="AWI25267.1"/>
    </source>
</evidence>
<proteinExistence type="predicted"/>
<gene>
    <name evidence="1" type="ORF">HYN49_04795</name>
</gene>
<name>A0A2S1SG01_9FLAO</name>
<dbReference type="AlphaFoldDB" id="A0A2S1SG01"/>
<reference evidence="1 2" key="1">
    <citation type="submission" date="2018-05" db="EMBL/GenBank/DDBJ databases">
        <title>Genome sequencing of Flavobacterium sp. HYN0049.</title>
        <authorList>
            <person name="Yi H."/>
            <person name="Baek C."/>
        </authorList>
    </citation>
    <scope>NUCLEOTIDE SEQUENCE [LARGE SCALE GENOMIC DNA]</scope>
    <source>
        <strain evidence="1 2">HYN0049</strain>
    </source>
</reference>
<protein>
    <submittedName>
        <fullName evidence="1">Uncharacterized protein</fullName>
    </submittedName>
</protein>
<keyword evidence="2" id="KW-1185">Reference proteome</keyword>